<dbReference type="InterPro" id="IPR011761">
    <property type="entry name" value="ATP-grasp"/>
</dbReference>
<dbReference type="FunFam" id="3.40.50.20:FF:000002">
    <property type="entry name" value="Carbamoyl-phosphate synthase large chain"/>
    <property type="match status" value="1"/>
</dbReference>
<evidence type="ECO:0000256" key="17">
    <source>
        <dbReference type="ARBA" id="ARBA00043984"/>
    </source>
</evidence>
<dbReference type="Gene3D" id="3.40.50.1370">
    <property type="entry name" value="Aspartate/ornithine carbamoyltransferase"/>
    <property type="match status" value="2"/>
</dbReference>
<keyword evidence="11" id="KW-0378">Hydrolase</keyword>
<dbReference type="UniPathway" id="UPA00070">
    <property type="reaction ID" value="UER00115"/>
</dbReference>
<dbReference type="InterPro" id="IPR006130">
    <property type="entry name" value="Asp/Orn_carbamoylTrfase"/>
</dbReference>
<dbReference type="PANTHER" id="PTHR11405:SF5">
    <property type="entry name" value="CAD PROTEIN"/>
    <property type="match status" value="1"/>
</dbReference>
<comment type="similarity">
    <text evidence="16">In the C-terminal section; belongs to the aspartate/ornithine carbamoyltransferase superfamily. ATCase family.</text>
</comment>
<keyword evidence="14" id="KW-0511">Multifunctional enzyme</keyword>
<evidence type="ECO:0000256" key="27">
    <source>
        <dbReference type="SAM" id="MobiDB-lite"/>
    </source>
</evidence>
<dbReference type="InterPro" id="IPR002474">
    <property type="entry name" value="CarbamoylP_synth_ssu_N"/>
</dbReference>
<evidence type="ECO:0000256" key="5">
    <source>
        <dbReference type="ARBA" id="ARBA00012918"/>
    </source>
</evidence>
<dbReference type="InterPro" id="IPR013815">
    <property type="entry name" value="ATP_grasp_subdomain_1"/>
</dbReference>
<dbReference type="Pfam" id="PF02787">
    <property type="entry name" value="CPSase_L_D3"/>
    <property type="match status" value="1"/>
</dbReference>
<dbReference type="FunFam" id="3.50.30.20:FF:000002">
    <property type="entry name" value="Carbamoyl-phosphate synthase 1, mitochondrial"/>
    <property type="match status" value="1"/>
</dbReference>
<dbReference type="PANTHER" id="PTHR11405">
    <property type="entry name" value="CARBAMOYLTRANSFERASE FAMILY MEMBER"/>
    <property type="match status" value="1"/>
</dbReference>
<dbReference type="Pfam" id="PF02142">
    <property type="entry name" value="MGS"/>
    <property type="match status" value="1"/>
</dbReference>
<dbReference type="SUPFAM" id="SSF52317">
    <property type="entry name" value="Class I glutamine amidotransferase-like"/>
    <property type="match status" value="1"/>
</dbReference>
<evidence type="ECO:0000256" key="22">
    <source>
        <dbReference type="ARBA" id="ARBA00048859"/>
    </source>
</evidence>
<dbReference type="InterPro" id="IPR013087">
    <property type="entry name" value="Znf_C2H2_type"/>
</dbReference>
<dbReference type="PROSITE" id="PS00028">
    <property type="entry name" value="ZINC_FINGER_C2H2_1"/>
    <property type="match status" value="1"/>
</dbReference>
<keyword evidence="13" id="KW-0665">Pyrimidine biosynthesis</keyword>
<dbReference type="Pfam" id="PF02786">
    <property type="entry name" value="CPSase_L_D2"/>
    <property type="match status" value="3"/>
</dbReference>
<dbReference type="PRINTS" id="PR00098">
    <property type="entry name" value="CPSASE"/>
</dbReference>
<dbReference type="InterPro" id="IPR029062">
    <property type="entry name" value="Class_I_gatase-like"/>
</dbReference>
<dbReference type="HAMAP" id="MF_01209">
    <property type="entry name" value="CPSase_S_chain"/>
    <property type="match status" value="1"/>
</dbReference>
<dbReference type="InterPro" id="IPR005483">
    <property type="entry name" value="CPSase_dom"/>
</dbReference>
<evidence type="ECO:0000256" key="21">
    <source>
        <dbReference type="ARBA" id="ARBA00048816"/>
    </source>
</evidence>
<dbReference type="GO" id="GO:0046872">
    <property type="term" value="F:metal ion binding"/>
    <property type="evidence" value="ECO:0007669"/>
    <property type="project" value="InterPro"/>
</dbReference>
<dbReference type="InterPro" id="IPR032466">
    <property type="entry name" value="Metal_Hydrolase"/>
</dbReference>
<keyword evidence="10 26" id="KW-0547">Nucleotide-binding</keyword>
<sequence>MAEKVYGPVAAQILNGTDEGLISLELQDGTVYQGYSFGAKKSVAGELVFQTGMVGYPESITDPSYRGQILVITFPLVGNYGVPSRETMDELLKDLPAHFEASEIHIAGLITASYSGEDYSHYLATSSLGTWLKEQGVPAIYGVDTRALTKRIREEGSMLGRMLVQKQSLTNGHANGLANGTSAITSSATWRSYFETLDWVNPNSKNLVADVSIRKPKLYTPSASNALKHPSGRPLRVLCLDVGLKNNQLRCLLKRGVEVLVCPWDYDFPALAGKDYDGLFISNGPGDPAMMEKTVEHISSAMADNRTPIFGICLGHQLLARAAGAKTLKMKFGNRGHNIPCTNMLTGKCHITSQNHGYAVDADSLPTEWTELFVNANDGSNEGIRHVSRPYFSVQFHPESTPGPRDTEFLFDVFIQSIVGTISDNKLLSAPVHFPGGDAVENERLCPRVDVKKVLVLGSGGLSIGQAGEFDYSGSQAIKALKEEGIYTVLINPNIATIQTSKGLADKVYFLPVTADFVRKVIVRERPDAIYVTFGGQTALQVGIQLKDEFEELGVKVLGTPIDTIITTEDRELFARSMESIGEKCAKSASACTVEEAMRVVKDIGFPVIVRAAYALGGLGSGFADNDAELLALCNKAFAASPQVLIERSMKGWKEIEYEVVRDARDNCITVCNMENFDPLGIHTGDSIVVAPSQTLSDEDYNMLRTTAVNVIRHLGVVGECNIQYALNPFSKEYCIIEVNARLSRSSALASKATGYPLAFIAAKLGLGIPLNKISNSVTKVTCACFEPSLDYVVVKMPRWDLKKFTRVSTQLGSSMKSVGEVMSIGRTFEEAIQKAIRAIDFHNLGFNNETRALMSIDDELQTPSDQRLFAIANAMHSGYSVNKIWEMTKIDKWFLSRLKGLSDFGKLMSTFNTGTISTDLLRQAKQLGFCDRQLANFWGSNEQAVRLMRKDAKIVPVVKQIDTVAAEFPAFTNYLYLTYNGSENDISFNDHGVMVLGSGVYRIGSSVEFDWCSVRAIRTLRESGFKTVMVNYNPETVSTDYDEADRLYFENINLETIMDIYELETSSGVLIAMGGQTPNNIALPLHRLNVKILGTSPEMIDNAENRYKFSRMLDRIGVDQPTWKELTSFAEAKEFCDKVSYPVLVRPSYVLSGAAMNTVYSEADLEAYLQQAAEVSREHPVVITKYIENAKEIDMDAVAAKGLVLLITWTVLKDQPASQKQAHYTKYIPTQAVLEYLASEVSLVFAPGLLDTLQASTPPTIRYFKALPTTISSKRWAVYLLVLEKAHCRPRIYIGSGTHAIQGLKKRFADYESSPLVHPPIWVEKAIIEGYSIEHKGLLCWIDLPSPGLVLKIRLLFLALEATFTYIFWAMRTINEGKVYRMGHICLWDLSTLEYDGLCSHCSLNESIHGDYELSEKELEEHNAEKVLKRKADNAEYKREHRAVDGQRFRDNDNDRRRETVKGKEFYCELCKVAVNSTFALEKHNGSVKHLKKEEYLTKPHKMVGHFISEHVENAGVHSGDATLILPPQDLEATTIQRIEEATRKIGDALNVTGPYNIQFIAKDNDIKVIECNVRASRSFPFVSKVMGVDLIEMATKAIMGVPFLEYPPIQLAPNIVGVKVPQFSFSRLSGADPVLGVEMASTGEVACFGVNKYEAYIKALISTGFKLPNRNILLSIGSYKDKNEMLPSVVKLQKMGYKLFATAGTADFLQEHNVPVQYLEILGEGMDDQKHEYSLTQHLANNMIDLYINLPSSNRYRRPANYMSKGYQTRRMAVDYQTPLVTNVKNAKILIEAIARHFDLEISNIDAQTSHRTVVLPGLINIAAFVPGIATMGSHDFQTVTKASIASGFTMVRIMPLGIEGSVTDARALKTAQLNSKRGAGCDYNFSVAATSANADQISQVTGEVGSLFIPFNHLSDNISKVAAVTAHFESWPGFKPILTDAKMTDLASVLLLASLHSRKIHVTSVTTKDDIKLISLAKEKGLKVTCDVSIYALFLSQDDYPEAKFLPTAADQKALWEYMSTIDIFSVGTMPYQLAQLAKQIPNPAAGIADTIPLLFSAVADGRLTVDDIKARLHDNPKEIFELHDQVGASVEIEIDRPYTNASSSVWSPLVGRVMHGAVQRVIFQDKTACLDGEPSYDAAAGKDMSSHLIDSHLTPASPAVKAIPGSPSFGPRPDSSHGRRLSFLGAPAMRPANRSRFLDGASATIQSPSRTSAIAEDFGPSLYSQPTVSPSLQQLLVHSPFKNQHILSVNQFTRQDLHLLFTVAQEMRLGVQREGVLSILKGRLLCTLFYEPSTRTSASFDAAMQRLGGRTIAISTEHSSTKKGETLADTVRTLGCYGDAVVLRHPDENSMQIAAKFSPVPIINGGNGSKEHPTQAFLDLFTIREELGTVKGLTITFTGDLKYGRTVHSLVKLLQYYDVNIQLVSPAALSLPSEILKLIKSKPGQLLIESTELTPDIIARSDVLYCTRVQKERFQDIEEYERLKDSFIVSNETLRSAKSTMVVMHPLPRNNEIGEEVDFDQRAAYFRQMRYGLYCRMALLALVMAS</sequence>
<dbReference type="InterPro" id="IPR006275">
    <property type="entry name" value="CPSase_lsu"/>
</dbReference>
<dbReference type="Gene3D" id="3.40.50.880">
    <property type="match status" value="1"/>
</dbReference>
<feature type="domain" description="MGS-like" evidence="29">
    <location>
        <begin position="1667"/>
        <end position="1846"/>
    </location>
</feature>
<dbReference type="CDD" id="cd01744">
    <property type="entry name" value="GATase1_CPSase"/>
    <property type="match status" value="1"/>
</dbReference>
<dbReference type="FunFam" id="3.30.470.20:FF:000004">
    <property type="entry name" value="Carbamoyl-phosphate synthase (glutamine-hydrolyzing)"/>
    <property type="match status" value="1"/>
</dbReference>
<dbReference type="GO" id="GO:0004088">
    <property type="term" value="F:carbamoyl-phosphate synthase (glutamine-hydrolyzing) activity"/>
    <property type="evidence" value="ECO:0007669"/>
    <property type="project" value="UniProtKB-EC"/>
</dbReference>
<dbReference type="SUPFAM" id="SSF52335">
    <property type="entry name" value="Methylglyoxal synthase-like"/>
    <property type="match status" value="1"/>
</dbReference>
<dbReference type="GO" id="GO:0004070">
    <property type="term" value="F:aspartate carbamoyltransferase activity"/>
    <property type="evidence" value="ECO:0007669"/>
    <property type="project" value="UniProtKB-EC"/>
</dbReference>
<dbReference type="SMART" id="SM00851">
    <property type="entry name" value="MGS"/>
    <property type="match status" value="1"/>
</dbReference>
<keyword evidence="31" id="KW-1185">Reference proteome</keyword>
<dbReference type="Gene3D" id="3.40.50.1380">
    <property type="entry name" value="Methylglyoxal synthase-like domain"/>
    <property type="match status" value="1"/>
</dbReference>
<evidence type="ECO:0000256" key="8">
    <source>
        <dbReference type="ARBA" id="ARBA00022679"/>
    </source>
</evidence>
<dbReference type="NCBIfam" id="TIGR01369">
    <property type="entry name" value="CPSaseII_lrg"/>
    <property type="match status" value="1"/>
</dbReference>
<dbReference type="Pfam" id="PF00185">
    <property type="entry name" value="OTCace"/>
    <property type="match status" value="1"/>
</dbReference>
<dbReference type="FunFam" id="3.30.470.20:FF:000001">
    <property type="entry name" value="Carbamoyl-phosphate synthase large chain"/>
    <property type="match status" value="1"/>
</dbReference>
<dbReference type="HAMAP" id="MF_00001">
    <property type="entry name" value="Asp_carb_tr"/>
    <property type="match status" value="1"/>
</dbReference>
<keyword evidence="12 26" id="KW-0067">ATP-binding</keyword>
<comment type="catalytic activity">
    <reaction evidence="20">
        <text>hydrogencarbonate + NH4(+) + 2 ATP = carbamoyl phosphate + 2 ADP + phosphate + 2 H(+)</text>
        <dbReference type="Rhea" id="RHEA:18029"/>
        <dbReference type="ChEBI" id="CHEBI:15378"/>
        <dbReference type="ChEBI" id="CHEBI:17544"/>
        <dbReference type="ChEBI" id="CHEBI:28938"/>
        <dbReference type="ChEBI" id="CHEBI:30616"/>
        <dbReference type="ChEBI" id="CHEBI:43474"/>
        <dbReference type="ChEBI" id="CHEBI:58228"/>
        <dbReference type="ChEBI" id="CHEBI:456216"/>
        <dbReference type="EC" id="6.3.4.16"/>
    </reaction>
</comment>
<evidence type="ECO:0000256" key="23">
    <source>
        <dbReference type="ARBA" id="ARBA00049534"/>
    </source>
</evidence>
<dbReference type="Gene3D" id="3.30.470.20">
    <property type="entry name" value="ATP-grasp fold, B domain"/>
    <property type="match status" value="3"/>
</dbReference>
<dbReference type="InterPro" id="IPR006131">
    <property type="entry name" value="Asp_carbamoyltransf_Asp/Orn-bd"/>
</dbReference>
<evidence type="ECO:0000256" key="3">
    <source>
        <dbReference type="ARBA" id="ARBA00004852"/>
    </source>
</evidence>
<keyword evidence="8" id="KW-0808">Transferase</keyword>
<dbReference type="Gene3D" id="3.50.30.20">
    <property type="entry name" value="Carbamoyl-phosphate synthase small subunit, N-terminal domain"/>
    <property type="match status" value="1"/>
</dbReference>
<dbReference type="Gene3D" id="3.40.50.20">
    <property type="match status" value="2"/>
</dbReference>
<evidence type="ECO:0000256" key="12">
    <source>
        <dbReference type="ARBA" id="ARBA00022840"/>
    </source>
</evidence>
<dbReference type="EC" id="6.3.4.16" evidence="19"/>
<dbReference type="Pfam" id="PF00988">
    <property type="entry name" value="CPSase_sm_chain"/>
    <property type="match status" value="1"/>
</dbReference>
<dbReference type="PROSITE" id="PS50975">
    <property type="entry name" value="ATP_GRASP"/>
    <property type="match status" value="3"/>
</dbReference>
<comment type="catalytic activity">
    <reaction evidence="22">
        <text>carbamoyl phosphate + L-aspartate = N-carbamoyl-L-aspartate + phosphate + H(+)</text>
        <dbReference type="Rhea" id="RHEA:20013"/>
        <dbReference type="ChEBI" id="CHEBI:15378"/>
        <dbReference type="ChEBI" id="CHEBI:29991"/>
        <dbReference type="ChEBI" id="CHEBI:32814"/>
        <dbReference type="ChEBI" id="CHEBI:43474"/>
        <dbReference type="ChEBI" id="CHEBI:58228"/>
        <dbReference type="EC" id="2.1.3.2"/>
    </reaction>
</comment>
<evidence type="ECO:0000256" key="20">
    <source>
        <dbReference type="ARBA" id="ARBA00047359"/>
    </source>
</evidence>
<comment type="function">
    <text evidence="24">Multifunctional protein that encodes the first 2 enzymatic activities of the de novo pyrimidine pathway: carbamoylphosphate synthetase (CPSase; EC 6.3.5.5) and aspartate transcarbamylase (ATCase; EC 2.1.3.2). The CPSase-function is accomplished in 2 steps, by a glutamine-dependent amidotransferase activity (GATase) that binds and cleaves glutamine to produce ammonia, followed by an ammonium-dependent carbamoyl phosphate synthetase, which reacts with the ammonia, hydrogencarbonate and ATP to form carbamoyl phosphate. The endogenously produced carbamoyl phosphate is sequestered and channeled to the ATCase active site. ATCase then catalyzes the formation of carbamoyl-L-aspartate from L-aspartate and carbamoyl phosphate.</text>
</comment>
<comment type="catalytic activity">
    <reaction evidence="23">
        <text>L-glutamine + H2O = L-glutamate + NH4(+)</text>
        <dbReference type="Rhea" id="RHEA:15889"/>
        <dbReference type="ChEBI" id="CHEBI:15377"/>
        <dbReference type="ChEBI" id="CHEBI:28938"/>
        <dbReference type="ChEBI" id="CHEBI:29985"/>
        <dbReference type="ChEBI" id="CHEBI:58359"/>
        <dbReference type="EC" id="3.5.1.2"/>
    </reaction>
</comment>
<dbReference type="InterPro" id="IPR002082">
    <property type="entry name" value="Asp_carbamoyltransf"/>
</dbReference>
<feature type="domain" description="ATP-grasp" evidence="28">
    <location>
        <begin position="1111"/>
        <end position="1318"/>
    </location>
</feature>
<proteinExistence type="inferred from homology"/>
<comment type="pathway">
    <text evidence="2">Pyrimidine metabolism; UMP biosynthesis via de novo pathway; (S)-dihydroorotate from bicarbonate: step 1/3.</text>
</comment>
<evidence type="ECO:0000256" key="25">
    <source>
        <dbReference type="ARBA" id="ARBA00081752"/>
    </source>
</evidence>
<evidence type="ECO:0000256" key="13">
    <source>
        <dbReference type="ARBA" id="ARBA00022975"/>
    </source>
</evidence>
<dbReference type="GO" id="GO:0016597">
    <property type="term" value="F:amino acid binding"/>
    <property type="evidence" value="ECO:0007669"/>
    <property type="project" value="InterPro"/>
</dbReference>
<dbReference type="FunFam" id="3.40.50.1370:FF:000005">
    <property type="entry name" value="CAD protein-like isoform X1"/>
    <property type="match status" value="1"/>
</dbReference>
<dbReference type="PRINTS" id="PR00100">
    <property type="entry name" value="AOTCASE"/>
</dbReference>
<feature type="region of interest" description="Disordered" evidence="27">
    <location>
        <begin position="2164"/>
        <end position="2185"/>
    </location>
</feature>
<evidence type="ECO:0000256" key="16">
    <source>
        <dbReference type="ARBA" id="ARBA00043979"/>
    </source>
</evidence>
<dbReference type="PROSITE" id="PS00097">
    <property type="entry name" value="CARBAMOYLTRANSFERASE"/>
    <property type="match status" value="1"/>
</dbReference>
<dbReference type="NCBIfam" id="NF003671">
    <property type="entry name" value="PRK05294.1"/>
    <property type="match status" value="1"/>
</dbReference>
<evidence type="ECO:0000256" key="10">
    <source>
        <dbReference type="ARBA" id="ARBA00022741"/>
    </source>
</evidence>
<evidence type="ECO:0000256" key="6">
    <source>
        <dbReference type="ARBA" id="ARBA00013008"/>
    </source>
</evidence>
<dbReference type="Pfam" id="PF02729">
    <property type="entry name" value="OTCace_N"/>
    <property type="match status" value="1"/>
</dbReference>
<dbReference type="PROSITE" id="PS00866">
    <property type="entry name" value="CPSASE_1"/>
    <property type="match status" value="2"/>
</dbReference>
<comment type="pathway">
    <text evidence="3">Pyrimidine metabolism; UMP biosynthesis via de novo pathway; (S)-dihydroorotate from bicarbonate: step 2/3.</text>
</comment>
<dbReference type="GO" id="GO:0004359">
    <property type="term" value="F:glutaminase activity"/>
    <property type="evidence" value="ECO:0007669"/>
    <property type="project" value="UniProtKB-EC"/>
</dbReference>
<evidence type="ECO:0000256" key="2">
    <source>
        <dbReference type="ARBA" id="ARBA00004812"/>
    </source>
</evidence>
<dbReference type="InterPro" id="IPR006132">
    <property type="entry name" value="Asp/Orn_carbamoyltranf_P-bd"/>
</dbReference>
<evidence type="ECO:0000256" key="7">
    <source>
        <dbReference type="ARBA" id="ARBA00022598"/>
    </source>
</evidence>
<dbReference type="SUPFAM" id="SSF52021">
    <property type="entry name" value="Carbamoyl phosphate synthetase, small subunit N-terminal domain"/>
    <property type="match status" value="1"/>
</dbReference>
<dbReference type="SUPFAM" id="SSF51556">
    <property type="entry name" value="Metallo-dependent hydrolases"/>
    <property type="match status" value="1"/>
</dbReference>
<dbReference type="NCBIfam" id="TIGR00670">
    <property type="entry name" value="asp_carb_tr"/>
    <property type="match status" value="1"/>
</dbReference>
<feature type="domain" description="ATP-grasp" evidence="28">
    <location>
        <begin position="1511"/>
        <end position="1601"/>
    </location>
</feature>
<comment type="similarity">
    <text evidence="18">In the 2nd section; belongs to the CarB family.</text>
</comment>
<dbReference type="Gene3D" id="3.30.1490.20">
    <property type="entry name" value="ATP-grasp fold, A domain"/>
    <property type="match status" value="1"/>
</dbReference>
<comment type="caution">
    <text evidence="30">The sequence shown here is derived from an EMBL/GenBank/DDBJ whole genome shotgun (WGS) entry which is preliminary data.</text>
</comment>
<dbReference type="FunFam" id="3.30.1490.20:FF:000001">
    <property type="entry name" value="Carbamoyl-phosphate synthase large chain"/>
    <property type="match status" value="1"/>
</dbReference>
<dbReference type="InterPro" id="IPR036236">
    <property type="entry name" value="Znf_C2H2_sf"/>
</dbReference>
<dbReference type="InterPro" id="IPR017926">
    <property type="entry name" value="GATASE"/>
</dbReference>
<dbReference type="EC" id="2.1.3.2" evidence="6"/>
<dbReference type="GO" id="GO:0004151">
    <property type="term" value="F:dihydroorotase activity"/>
    <property type="evidence" value="ECO:0007669"/>
    <property type="project" value="TreeGrafter"/>
</dbReference>
<dbReference type="NCBIfam" id="NF009475">
    <property type="entry name" value="PRK12838.1"/>
    <property type="match status" value="1"/>
</dbReference>
<keyword evidence="9" id="KW-0677">Repeat</keyword>
<dbReference type="NCBIfam" id="TIGR01368">
    <property type="entry name" value="CPSaseIIsmall"/>
    <property type="match status" value="1"/>
</dbReference>
<dbReference type="NCBIfam" id="NF002032">
    <property type="entry name" value="PRK00856.1"/>
    <property type="match status" value="1"/>
</dbReference>
<evidence type="ECO:0000256" key="15">
    <source>
        <dbReference type="ARBA" id="ARBA00043968"/>
    </source>
</evidence>
<evidence type="ECO:0000256" key="26">
    <source>
        <dbReference type="PROSITE-ProRule" id="PRU00409"/>
    </source>
</evidence>
<dbReference type="GO" id="GO:0006207">
    <property type="term" value="P:'de novo' pyrimidine nucleobase biosynthetic process"/>
    <property type="evidence" value="ECO:0007669"/>
    <property type="project" value="InterPro"/>
</dbReference>
<organism evidence="30 31">
    <name type="scientific">Lachnellula cervina</name>
    <dbReference type="NCBI Taxonomy" id="1316786"/>
    <lineage>
        <taxon>Eukaryota</taxon>
        <taxon>Fungi</taxon>
        <taxon>Dikarya</taxon>
        <taxon>Ascomycota</taxon>
        <taxon>Pezizomycotina</taxon>
        <taxon>Leotiomycetes</taxon>
        <taxon>Helotiales</taxon>
        <taxon>Lachnaceae</taxon>
        <taxon>Lachnellula</taxon>
    </lineage>
</organism>
<reference evidence="30 31" key="1">
    <citation type="submission" date="2018-05" db="EMBL/GenBank/DDBJ databases">
        <title>Whole genome sequencing for identification of molecular markers to develop diagnostic detection tools for the regulated plant pathogen Lachnellula willkommii.</title>
        <authorList>
            <person name="Giroux E."/>
            <person name="Bilodeau G."/>
        </authorList>
    </citation>
    <scope>NUCLEOTIDE SEQUENCE [LARGE SCALE GENOMIC DNA]</scope>
    <source>
        <strain evidence="30 31">CBS 625.97</strain>
    </source>
</reference>
<dbReference type="InterPro" id="IPR005479">
    <property type="entry name" value="CPAse_ATP-bd"/>
</dbReference>
<dbReference type="GO" id="GO:0019240">
    <property type="term" value="P:citrulline biosynthetic process"/>
    <property type="evidence" value="ECO:0007669"/>
    <property type="project" value="TreeGrafter"/>
</dbReference>
<dbReference type="SMART" id="SM01097">
    <property type="entry name" value="CPSase_sm_chain"/>
    <property type="match status" value="1"/>
</dbReference>
<accession>A0A7D8UXV8</accession>
<evidence type="ECO:0000256" key="9">
    <source>
        <dbReference type="ARBA" id="ARBA00022737"/>
    </source>
</evidence>
<dbReference type="SUPFAM" id="SSF52440">
    <property type="entry name" value="PreATP-grasp domain"/>
    <property type="match status" value="2"/>
</dbReference>
<dbReference type="SMART" id="SM01096">
    <property type="entry name" value="CPSase_L_D3"/>
    <property type="match status" value="1"/>
</dbReference>
<dbReference type="PROSITE" id="PS51855">
    <property type="entry name" value="MGS"/>
    <property type="match status" value="1"/>
</dbReference>
<evidence type="ECO:0000313" key="30">
    <source>
        <dbReference type="EMBL" id="TVY59266.1"/>
    </source>
</evidence>
<evidence type="ECO:0000256" key="1">
    <source>
        <dbReference type="ARBA" id="ARBA00001947"/>
    </source>
</evidence>
<dbReference type="Pfam" id="PF00117">
    <property type="entry name" value="GATase"/>
    <property type="match status" value="1"/>
</dbReference>
<dbReference type="OrthoDB" id="1924069at2759"/>
<dbReference type="InterPro" id="IPR058047">
    <property type="entry name" value="CPSase_preATP-grasp"/>
</dbReference>
<dbReference type="FunFam" id="3.20.20.140:FF:000036">
    <property type="entry name" value="Carbamoyl-phosphate synthase large chain"/>
    <property type="match status" value="1"/>
</dbReference>
<comment type="similarity">
    <text evidence="15">In the 3rd section; belongs to the metallo-dependent hydrolases superfamily. DHOase family. CAD subfamily.</text>
</comment>
<dbReference type="CDD" id="cd01423">
    <property type="entry name" value="MGS_CPS_I_III"/>
    <property type="match status" value="1"/>
</dbReference>
<dbReference type="InterPro" id="IPR006274">
    <property type="entry name" value="CarbamoylP_synth_ssu"/>
</dbReference>
<dbReference type="FunFam" id="3.40.50.1380:FF:000009">
    <property type="entry name" value="Carbamoyl-phosphate synthase, large subunit"/>
    <property type="match status" value="1"/>
</dbReference>
<dbReference type="FunFam" id="1.10.1030.10:FF:000001">
    <property type="entry name" value="Carbamoyl-phosphate synthase large chain"/>
    <property type="match status" value="1"/>
</dbReference>
<protein>
    <recommendedName>
        <fullName evidence="25">Pyrimidine-specific carbamoyl phosphate synthase-aspartate carbamoyl transferase</fullName>
        <ecNumber evidence="6">2.1.3.2</ecNumber>
        <ecNumber evidence="5">3.5.1.2</ecNumber>
        <ecNumber evidence="19">6.3.4.16</ecNumber>
        <ecNumber evidence="4">6.3.5.5</ecNumber>
    </recommendedName>
</protein>
<dbReference type="InterPro" id="IPR016185">
    <property type="entry name" value="PreATP-grasp_dom_sf"/>
</dbReference>
<name>A0A7D8UXV8_9HELO</name>
<dbReference type="InterPro" id="IPR036897">
    <property type="entry name" value="CarbamoylP_synth_lsu_oligo_sf"/>
</dbReference>
<evidence type="ECO:0000256" key="18">
    <source>
        <dbReference type="ARBA" id="ARBA00043998"/>
    </source>
</evidence>
<dbReference type="InterPro" id="IPR036914">
    <property type="entry name" value="MGS-like_dom_sf"/>
</dbReference>
<evidence type="ECO:0000256" key="14">
    <source>
        <dbReference type="ARBA" id="ARBA00023268"/>
    </source>
</evidence>
<dbReference type="InterPro" id="IPR005480">
    <property type="entry name" value="CPSase_lsu_oligo"/>
</dbReference>
<dbReference type="EC" id="6.3.5.5" evidence="4"/>
<evidence type="ECO:0000259" key="29">
    <source>
        <dbReference type="PROSITE" id="PS51855"/>
    </source>
</evidence>
<evidence type="ECO:0000256" key="11">
    <source>
        <dbReference type="ARBA" id="ARBA00022801"/>
    </source>
</evidence>
<dbReference type="EMBL" id="QGMG01000008">
    <property type="protein sequence ID" value="TVY59266.1"/>
    <property type="molecule type" value="Genomic_DNA"/>
</dbReference>
<dbReference type="PRINTS" id="PR00099">
    <property type="entry name" value="CPSGATASE"/>
</dbReference>
<evidence type="ECO:0000259" key="28">
    <source>
        <dbReference type="PROSITE" id="PS50975"/>
    </source>
</evidence>
<comment type="cofactor">
    <cofactor evidence="1">
        <name>Zn(2+)</name>
        <dbReference type="ChEBI" id="CHEBI:29105"/>
    </cofactor>
</comment>
<dbReference type="FunFam" id="3.40.50.20:FF:000036">
    <property type="entry name" value="Aspartate carbamoyltransferase catalytic subunit"/>
    <property type="match status" value="1"/>
</dbReference>
<dbReference type="GO" id="GO:0006228">
    <property type="term" value="P:UTP biosynthetic process"/>
    <property type="evidence" value="ECO:0007669"/>
    <property type="project" value="TreeGrafter"/>
</dbReference>
<dbReference type="InterPro" id="IPR036480">
    <property type="entry name" value="CarbP_synth_ssu_N_sf"/>
</dbReference>
<dbReference type="PRINTS" id="PR00101">
    <property type="entry name" value="ATCASE"/>
</dbReference>
<dbReference type="SUPFAM" id="SSF57667">
    <property type="entry name" value="beta-beta-alpha zinc fingers"/>
    <property type="match status" value="1"/>
</dbReference>
<dbReference type="Gene3D" id="3.20.20.140">
    <property type="entry name" value="Metal-dependent hydrolases"/>
    <property type="match status" value="1"/>
</dbReference>
<dbReference type="PROSITE" id="PS51273">
    <property type="entry name" value="GATASE_TYPE_1"/>
    <property type="match status" value="1"/>
</dbReference>
<feature type="domain" description="ATP-grasp" evidence="28">
    <location>
        <begin position="575"/>
        <end position="767"/>
    </location>
</feature>
<dbReference type="InterPro" id="IPR036901">
    <property type="entry name" value="Asp/Orn_carbamoylTrfase_sf"/>
</dbReference>
<dbReference type="FunFam" id="3.40.50.1370:FF:000002">
    <property type="entry name" value="Aspartate carbamoyltransferase 2"/>
    <property type="match status" value="1"/>
</dbReference>
<dbReference type="NCBIfam" id="NF009455">
    <property type="entry name" value="PRK12815.1"/>
    <property type="match status" value="1"/>
</dbReference>
<comment type="catalytic activity">
    <reaction evidence="21">
        <text>hydrogencarbonate + L-glutamine + 2 ATP + H2O = carbamoyl phosphate + L-glutamate + 2 ADP + phosphate + 2 H(+)</text>
        <dbReference type="Rhea" id="RHEA:18633"/>
        <dbReference type="ChEBI" id="CHEBI:15377"/>
        <dbReference type="ChEBI" id="CHEBI:15378"/>
        <dbReference type="ChEBI" id="CHEBI:17544"/>
        <dbReference type="ChEBI" id="CHEBI:29985"/>
        <dbReference type="ChEBI" id="CHEBI:30616"/>
        <dbReference type="ChEBI" id="CHEBI:43474"/>
        <dbReference type="ChEBI" id="CHEBI:58228"/>
        <dbReference type="ChEBI" id="CHEBI:58359"/>
        <dbReference type="ChEBI" id="CHEBI:456216"/>
        <dbReference type="EC" id="6.3.5.5"/>
    </reaction>
</comment>
<dbReference type="FunFam" id="3.40.50.880:FF:000025">
    <property type="entry name" value="Bifunctional pyrimidine biosynthesis protein"/>
    <property type="match status" value="1"/>
</dbReference>
<evidence type="ECO:0000256" key="24">
    <source>
        <dbReference type="ARBA" id="ARBA00058513"/>
    </source>
</evidence>
<evidence type="ECO:0000313" key="31">
    <source>
        <dbReference type="Proteomes" id="UP000481288"/>
    </source>
</evidence>
<dbReference type="GO" id="GO:0044205">
    <property type="term" value="P:'de novo' UMP biosynthetic process"/>
    <property type="evidence" value="ECO:0007669"/>
    <property type="project" value="UniProtKB-UniPathway"/>
</dbReference>
<dbReference type="Proteomes" id="UP000481288">
    <property type="component" value="Unassembled WGS sequence"/>
</dbReference>
<comment type="similarity">
    <text evidence="17">In the N-terminal section; belongs to the CarA family.</text>
</comment>
<dbReference type="GO" id="GO:0005524">
    <property type="term" value="F:ATP binding"/>
    <property type="evidence" value="ECO:0007669"/>
    <property type="project" value="UniProtKB-UniRule"/>
</dbReference>
<dbReference type="InterPro" id="IPR035686">
    <property type="entry name" value="CPSase_GATase1"/>
</dbReference>
<dbReference type="GO" id="GO:0006541">
    <property type="term" value="P:glutamine metabolic process"/>
    <property type="evidence" value="ECO:0007669"/>
    <property type="project" value="InterPro"/>
</dbReference>
<dbReference type="Pfam" id="PF25596">
    <property type="entry name" value="CPSase_L_D1"/>
    <property type="match status" value="2"/>
</dbReference>
<dbReference type="SUPFAM" id="SSF56059">
    <property type="entry name" value="Glutathione synthetase ATP-binding domain-like"/>
    <property type="match status" value="3"/>
</dbReference>
<keyword evidence="7" id="KW-0436">Ligase</keyword>
<dbReference type="PROSITE" id="PS00867">
    <property type="entry name" value="CPSASE_2"/>
    <property type="match status" value="2"/>
</dbReference>
<gene>
    <name evidence="30" type="primary">pyrABCN</name>
    <name evidence="30" type="ORF">LCER1_G000487</name>
</gene>
<dbReference type="EC" id="3.5.1.2" evidence="5"/>
<dbReference type="InterPro" id="IPR011607">
    <property type="entry name" value="MGS-like_dom"/>
</dbReference>
<evidence type="ECO:0000256" key="19">
    <source>
        <dbReference type="ARBA" id="ARBA00044063"/>
    </source>
</evidence>
<dbReference type="SUPFAM" id="SSF53671">
    <property type="entry name" value="Aspartate/ornithine carbamoyltransferase"/>
    <property type="match status" value="1"/>
</dbReference>
<dbReference type="Gene3D" id="1.10.1030.10">
    <property type="entry name" value="Carbamoyl-phosphate synthetase, large subunit oligomerisation domain"/>
    <property type="match status" value="1"/>
</dbReference>
<dbReference type="SUPFAM" id="SSF48108">
    <property type="entry name" value="Carbamoyl phosphate synthetase, large subunit connection domain"/>
    <property type="match status" value="1"/>
</dbReference>
<dbReference type="GO" id="GO:0004087">
    <property type="term" value="F:carbamoyl-phosphate synthase (ammonia) activity"/>
    <property type="evidence" value="ECO:0007669"/>
    <property type="project" value="UniProtKB-EC"/>
</dbReference>
<evidence type="ECO:0000256" key="4">
    <source>
        <dbReference type="ARBA" id="ARBA00012738"/>
    </source>
</evidence>
<dbReference type="GO" id="GO:0005829">
    <property type="term" value="C:cytosol"/>
    <property type="evidence" value="ECO:0007669"/>
    <property type="project" value="TreeGrafter"/>
</dbReference>